<feature type="compositionally biased region" description="Pro residues" evidence="1">
    <location>
        <begin position="228"/>
        <end position="237"/>
    </location>
</feature>
<accession>A0A922CS94</accession>
<protein>
    <submittedName>
        <fullName evidence="3">Uncharacterized protein</fullName>
    </submittedName>
</protein>
<evidence type="ECO:0000256" key="1">
    <source>
        <dbReference type="SAM" id="MobiDB-lite"/>
    </source>
</evidence>
<feature type="compositionally biased region" description="Polar residues" evidence="1">
    <location>
        <begin position="140"/>
        <end position="149"/>
    </location>
</feature>
<reference evidence="3" key="2">
    <citation type="submission" date="2020-12" db="EMBL/GenBank/DDBJ databases">
        <authorList>
            <person name="Kanost M."/>
        </authorList>
    </citation>
    <scope>NUCLEOTIDE SEQUENCE</scope>
</reference>
<evidence type="ECO:0000313" key="4">
    <source>
        <dbReference type="Proteomes" id="UP000791440"/>
    </source>
</evidence>
<feature type="compositionally biased region" description="Basic and acidic residues" evidence="1">
    <location>
        <begin position="173"/>
        <end position="187"/>
    </location>
</feature>
<name>A0A922CS94_MANSE</name>
<keyword evidence="2" id="KW-1133">Transmembrane helix</keyword>
<reference evidence="3" key="1">
    <citation type="journal article" date="2016" name="Insect Biochem. Mol. Biol.">
        <title>Multifaceted biological insights from a draft genome sequence of the tobacco hornworm moth, Manduca sexta.</title>
        <authorList>
            <person name="Kanost M.R."/>
            <person name="Arrese E.L."/>
            <person name="Cao X."/>
            <person name="Chen Y.R."/>
            <person name="Chellapilla S."/>
            <person name="Goldsmith M.R."/>
            <person name="Grosse-Wilde E."/>
            <person name="Heckel D.G."/>
            <person name="Herndon N."/>
            <person name="Jiang H."/>
            <person name="Papanicolaou A."/>
            <person name="Qu J."/>
            <person name="Soulages J.L."/>
            <person name="Vogel H."/>
            <person name="Walters J."/>
            <person name="Waterhouse R.M."/>
            <person name="Ahn S.J."/>
            <person name="Almeida F.C."/>
            <person name="An C."/>
            <person name="Aqrawi P."/>
            <person name="Bretschneider A."/>
            <person name="Bryant W.B."/>
            <person name="Bucks S."/>
            <person name="Chao H."/>
            <person name="Chevignon G."/>
            <person name="Christen J.M."/>
            <person name="Clarke D.F."/>
            <person name="Dittmer N.T."/>
            <person name="Ferguson L.C.F."/>
            <person name="Garavelou S."/>
            <person name="Gordon K.H.J."/>
            <person name="Gunaratna R.T."/>
            <person name="Han Y."/>
            <person name="Hauser F."/>
            <person name="He Y."/>
            <person name="Heidel-Fischer H."/>
            <person name="Hirsh A."/>
            <person name="Hu Y."/>
            <person name="Jiang H."/>
            <person name="Kalra D."/>
            <person name="Klinner C."/>
            <person name="Konig C."/>
            <person name="Kovar C."/>
            <person name="Kroll A.R."/>
            <person name="Kuwar S.S."/>
            <person name="Lee S.L."/>
            <person name="Lehman R."/>
            <person name="Li K."/>
            <person name="Li Z."/>
            <person name="Liang H."/>
            <person name="Lovelace S."/>
            <person name="Lu Z."/>
            <person name="Mansfield J.H."/>
            <person name="McCulloch K.J."/>
            <person name="Mathew T."/>
            <person name="Morton B."/>
            <person name="Muzny D.M."/>
            <person name="Neunemann D."/>
            <person name="Ongeri F."/>
            <person name="Pauchet Y."/>
            <person name="Pu L.L."/>
            <person name="Pyrousis I."/>
            <person name="Rao X.J."/>
            <person name="Redding A."/>
            <person name="Roesel C."/>
            <person name="Sanchez-Gracia A."/>
            <person name="Schaack S."/>
            <person name="Shukla A."/>
            <person name="Tetreau G."/>
            <person name="Wang Y."/>
            <person name="Xiong G.H."/>
            <person name="Traut W."/>
            <person name="Walsh T.K."/>
            <person name="Worley K.C."/>
            <person name="Wu D."/>
            <person name="Wu W."/>
            <person name="Wu Y.Q."/>
            <person name="Zhang X."/>
            <person name="Zou Z."/>
            <person name="Zucker H."/>
            <person name="Briscoe A.D."/>
            <person name="Burmester T."/>
            <person name="Clem R.J."/>
            <person name="Feyereisen R."/>
            <person name="Grimmelikhuijzen C.J.P."/>
            <person name="Hamodrakas S.J."/>
            <person name="Hansson B.S."/>
            <person name="Huguet E."/>
            <person name="Jermiin L.S."/>
            <person name="Lan Q."/>
            <person name="Lehman H.K."/>
            <person name="Lorenzen M."/>
            <person name="Merzendorfer H."/>
            <person name="Michalopoulos I."/>
            <person name="Morton D.B."/>
            <person name="Muthukrishnan S."/>
            <person name="Oakeshott J.G."/>
            <person name="Palmer W."/>
            <person name="Park Y."/>
            <person name="Passarelli A.L."/>
            <person name="Rozas J."/>
            <person name="Schwartz L.M."/>
            <person name="Smith W."/>
            <person name="Southgate A."/>
            <person name="Vilcinskas A."/>
            <person name="Vogt R."/>
            <person name="Wang P."/>
            <person name="Werren J."/>
            <person name="Yu X.Q."/>
            <person name="Zhou J.J."/>
            <person name="Brown S.J."/>
            <person name="Scherer S.E."/>
            <person name="Richards S."/>
            <person name="Blissard G.W."/>
        </authorList>
    </citation>
    <scope>NUCLEOTIDE SEQUENCE</scope>
</reference>
<dbReference type="EMBL" id="JH668503">
    <property type="protein sequence ID" value="KAG6456048.1"/>
    <property type="molecule type" value="Genomic_DNA"/>
</dbReference>
<keyword evidence="2" id="KW-0812">Transmembrane</keyword>
<feature type="transmembrane region" description="Helical" evidence="2">
    <location>
        <begin position="65"/>
        <end position="98"/>
    </location>
</feature>
<keyword evidence="2" id="KW-0472">Membrane</keyword>
<sequence>MACILTTVICSKESAQYVTVTVYAYVGFSVASLVVDLTFAAHFGLDYTYLGNQLLKETTNKELFVLYYGAFALMTISLKGYVAHAINLVFLVLLVIYAAENWNQQKDEHSIHKMGALNAFEHGRKPDDDWTQHPSYPPFTRSSHINNGFINDEDRPRSPVREATQPDYMTNRSFDRSDSWHHSRAPRDLGQNSRPFSYLEDIRRPVAVRPPASPTVDPHWRRDQWPPVAGPPVPAPDYSPQTPRRLKSALKSGY</sequence>
<gene>
    <name evidence="3" type="ORF">O3G_MSEX009517</name>
</gene>
<comment type="caution">
    <text evidence="3">The sequence shown here is derived from an EMBL/GenBank/DDBJ whole genome shotgun (WGS) entry which is preliminary data.</text>
</comment>
<dbReference type="AlphaFoldDB" id="A0A922CS94"/>
<feature type="transmembrane region" description="Helical" evidence="2">
    <location>
        <begin position="22"/>
        <end position="45"/>
    </location>
</feature>
<dbReference type="Proteomes" id="UP000791440">
    <property type="component" value="Unassembled WGS sequence"/>
</dbReference>
<evidence type="ECO:0000256" key="2">
    <source>
        <dbReference type="SAM" id="Phobius"/>
    </source>
</evidence>
<organism evidence="3 4">
    <name type="scientific">Manduca sexta</name>
    <name type="common">Tobacco hawkmoth</name>
    <name type="synonym">Tobacco hornworm</name>
    <dbReference type="NCBI Taxonomy" id="7130"/>
    <lineage>
        <taxon>Eukaryota</taxon>
        <taxon>Metazoa</taxon>
        <taxon>Ecdysozoa</taxon>
        <taxon>Arthropoda</taxon>
        <taxon>Hexapoda</taxon>
        <taxon>Insecta</taxon>
        <taxon>Pterygota</taxon>
        <taxon>Neoptera</taxon>
        <taxon>Endopterygota</taxon>
        <taxon>Lepidoptera</taxon>
        <taxon>Glossata</taxon>
        <taxon>Ditrysia</taxon>
        <taxon>Bombycoidea</taxon>
        <taxon>Sphingidae</taxon>
        <taxon>Sphinginae</taxon>
        <taxon>Sphingini</taxon>
        <taxon>Manduca</taxon>
    </lineage>
</organism>
<keyword evidence="4" id="KW-1185">Reference proteome</keyword>
<evidence type="ECO:0000313" key="3">
    <source>
        <dbReference type="EMBL" id="KAG6456048.1"/>
    </source>
</evidence>
<proteinExistence type="predicted"/>
<feature type="region of interest" description="Disordered" evidence="1">
    <location>
        <begin position="123"/>
        <end position="254"/>
    </location>
</feature>